<proteinExistence type="predicted"/>
<feature type="signal peptide" evidence="2">
    <location>
        <begin position="1"/>
        <end position="20"/>
    </location>
</feature>
<dbReference type="OrthoDB" id="3650733at2759"/>
<organism evidence="3 4">
    <name type="scientific">Cercospora zeae-maydis SCOH1-5</name>
    <dbReference type="NCBI Taxonomy" id="717836"/>
    <lineage>
        <taxon>Eukaryota</taxon>
        <taxon>Fungi</taxon>
        <taxon>Dikarya</taxon>
        <taxon>Ascomycota</taxon>
        <taxon>Pezizomycotina</taxon>
        <taxon>Dothideomycetes</taxon>
        <taxon>Dothideomycetidae</taxon>
        <taxon>Mycosphaerellales</taxon>
        <taxon>Mycosphaerellaceae</taxon>
        <taxon>Cercospora</taxon>
    </lineage>
</organism>
<reference evidence="3" key="1">
    <citation type="journal article" date="2020" name="Stud. Mycol.">
        <title>101 Dothideomycetes genomes: a test case for predicting lifestyles and emergence of pathogens.</title>
        <authorList>
            <person name="Haridas S."/>
            <person name="Albert R."/>
            <person name="Binder M."/>
            <person name="Bloem J."/>
            <person name="Labutti K."/>
            <person name="Salamov A."/>
            <person name="Andreopoulos B."/>
            <person name="Baker S."/>
            <person name="Barry K."/>
            <person name="Bills G."/>
            <person name="Bluhm B."/>
            <person name="Cannon C."/>
            <person name="Castanera R."/>
            <person name="Culley D."/>
            <person name="Daum C."/>
            <person name="Ezra D."/>
            <person name="Gonzalez J."/>
            <person name="Henrissat B."/>
            <person name="Kuo A."/>
            <person name="Liang C."/>
            <person name="Lipzen A."/>
            <person name="Lutzoni F."/>
            <person name="Magnuson J."/>
            <person name="Mondo S."/>
            <person name="Nolan M."/>
            <person name="Ohm R."/>
            <person name="Pangilinan J."/>
            <person name="Park H.-J."/>
            <person name="Ramirez L."/>
            <person name="Alfaro M."/>
            <person name="Sun H."/>
            <person name="Tritt A."/>
            <person name="Yoshinaga Y."/>
            <person name="Zwiers L.-H."/>
            <person name="Turgeon B."/>
            <person name="Goodwin S."/>
            <person name="Spatafora J."/>
            <person name="Crous P."/>
            <person name="Grigoriev I."/>
        </authorList>
    </citation>
    <scope>NUCLEOTIDE SEQUENCE</scope>
    <source>
        <strain evidence="3">SCOH1-5</strain>
    </source>
</reference>
<evidence type="ECO:0000256" key="1">
    <source>
        <dbReference type="SAM" id="MobiDB-lite"/>
    </source>
</evidence>
<dbReference type="EMBL" id="ML992674">
    <property type="protein sequence ID" value="KAF2212055.1"/>
    <property type="molecule type" value="Genomic_DNA"/>
</dbReference>
<name>A0A6A6FF76_9PEZI</name>
<feature type="chain" id="PRO_5025626703" evidence="2">
    <location>
        <begin position="21"/>
        <end position="206"/>
    </location>
</feature>
<gene>
    <name evidence="3" type="ORF">CERZMDRAFT_84994</name>
</gene>
<feature type="compositionally biased region" description="Acidic residues" evidence="1">
    <location>
        <begin position="189"/>
        <end position="200"/>
    </location>
</feature>
<keyword evidence="4" id="KW-1185">Reference proteome</keyword>
<evidence type="ECO:0000313" key="4">
    <source>
        <dbReference type="Proteomes" id="UP000799539"/>
    </source>
</evidence>
<keyword evidence="2" id="KW-0732">Signal</keyword>
<protein>
    <submittedName>
        <fullName evidence="3">Uncharacterized protein</fullName>
    </submittedName>
</protein>
<evidence type="ECO:0000256" key="2">
    <source>
        <dbReference type="SAM" id="SignalP"/>
    </source>
</evidence>
<evidence type="ECO:0000313" key="3">
    <source>
        <dbReference type="EMBL" id="KAF2212055.1"/>
    </source>
</evidence>
<sequence length="206" mass="23249">MYLKNIIACTAALMLSHAVAYPAQPMPRVCTAPSQTFVEVARLTKSEQDIQQNGIAARAPAVEHYNNPARRDEQAKQAVQAKHVSKVKQAMQDIQSGQEMTEEQARNDYPFAFELGGPTVDDFDDYYFNPDAEYYGFGPGKSDDGTVYNLGYYQYNFNSNGVALQTPYGTYDVTRGKWADDRPSNWSVDDFDDDSDDDSWFDSQRK</sequence>
<feature type="region of interest" description="Disordered" evidence="1">
    <location>
        <begin position="182"/>
        <end position="206"/>
    </location>
</feature>
<dbReference type="AlphaFoldDB" id="A0A6A6FF76"/>
<dbReference type="Proteomes" id="UP000799539">
    <property type="component" value="Unassembled WGS sequence"/>
</dbReference>
<accession>A0A6A6FF76</accession>